<proteinExistence type="predicted"/>
<reference evidence="1" key="1">
    <citation type="submission" date="2020-05" db="EMBL/GenBank/DDBJ databases">
        <title>Large-scale comparative analyses of tick genomes elucidate their genetic diversity and vector capacities.</title>
        <authorList>
            <person name="Jia N."/>
            <person name="Wang J."/>
            <person name="Shi W."/>
            <person name="Du L."/>
            <person name="Sun Y."/>
            <person name="Zhan W."/>
            <person name="Jiang J."/>
            <person name="Wang Q."/>
            <person name="Zhang B."/>
            <person name="Ji P."/>
            <person name="Sakyi L.B."/>
            <person name="Cui X."/>
            <person name="Yuan T."/>
            <person name="Jiang B."/>
            <person name="Yang W."/>
            <person name="Lam T.T.-Y."/>
            <person name="Chang Q."/>
            <person name="Ding S."/>
            <person name="Wang X."/>
            <person name="Zhu J."/>
            <person name="Ruan X."/>
            <person name="Zhao L."/>
            <person name="Wei J."/>
            <person name="Que T."/>
            <person name="Du C."/>
            <person name="Cheng J."/>
            <person name="Dai P."/>
            <person name="Han X."/>
            <person name="Huang E."/>
            <person name="Gao Y."/>
            <person name="Liu J."/>
            <person name="Shao H."/>
            <person name="Ye R."/>
            <person name="Li L."/>
            <person name="Wei W."/>
            <person name="Wang X."/>
            <person name="Wang C."/>
            <person name="Yang T."/>
            <person name="Huo Q."/>
            <person name="Li W."/>
            <person name="Guo W."/>
            <person name="Chen H."/>
            <person name="Zhou L."/>
            <person name="Ni X."/>
            <person name="Tian J."/>
            <person name="Zhou Y."/>
            <person name="Sheng Y."/>
            <person name="Liu T."/>
            <person name="Pan Y."/>
            <person name="Xia L."/>
            <person name="Li J."/>
            <person name="Zhao F."/>
            <person name="Cao W."/>
        </authorList>
    </citation>
    <scope>NUCLEOTIDE SEQUENCE</scope>
    <source>
        <strain evidence="1">Hyas-2018</strain>
    </source>
</reference>
<evidence type="ECO:0000313" key="1">
    <source>
        <dbReference type="EMBL" id="KAH6931812.1"/>
    </source>
</evidence>
<organism evidence="1 2">
    <name type="scientific">Hyalomma asiaticum</name>
    <name type="common">Tick</name>
    <dbReference type="NCBI Taxonomy" id="266040"/>
    <lineage>
        <taxon>Eukaryota</taxon>
        <taxon>Metazoa</taxon>
        <taxon>Ecdysozoa</taxon>
        <taxon>Arthropoda</taxon>
        <taxon>Chelicerata</taxon>
        <taxon>Arachnida</taxon>
        <taxon>Acari</taxon>
        <taxon>Parasitiformes</taxon>
        <taxon>Ixodida</taxon>
        <taxon>Ixodoidea</taxon>
        <taxon>Ixodidae</taxon>
        <taxon>Hyalomminae</taxon>
        <taxon>Hyalomma</taxon>
    </lineage>
</organism>
<comment type="caution">
    <text evidence="1">The sequence shown here is derived from an EMBL/GenBank/DDBJ whole genome shotgun (WGS) entry which is preliminary data.</text>
</comment>
<accession>A0ACB7SCK3</accession>
<protein>
    <submittedName>
        <fullName evidence="1">Uncharacterized protein</fullName>
    </submittedName>
</protein>
<name>A0ACB7SCK3_HYAAI</name>
<evidence type="ECO:0000313" key="2">
    <source>
        <dbReference type="Proteomes" id="UP000821845"/>
    </source>
</evidence>
<dbReference type="Proteomes" id="UP000821845">
    <property type="component" value="Chromosome 4"/>
</dbReference>
<dbReference type="EMBL" id="CM023484">
    <property type="protein sequence ID" value="KAH6931812.1"/>
    <property type="molecule type" value="Genomic_DNA"/>
</dbReference>
<gene>
    <name evidence="1" type="ORF">HPB50_000865</name>
</gene>
<sequence>MKSPETTKRAAQLKELQVNGQRCLVIDPKEQQVRLRLHWLLHGAADDDVRAALSAFSKVTEVTRERWREVTLSAKQEGVSWDACSDFGLDSCAADATGVPECAVRASGPIYSSKGRVASLPTPALSTVRCAGHGTPLASQRAVAPVQRLRDPWKNP</sequence>
<keyword evidence="2" id="KW-1185">Reference proteome</keyword>